<evidence type="ECO:0000256" key="8">
    <source>
        <dbReference type="ARBA" id="ARBA00022842"/>
    </source>
</evidence>
<keyword evidence="6" id="KW-0255">Endonuclease</keyword>
<dbReference type="InterPro" id="IPR012340">
    <property type="entry name" value="NA-bd_OB-fold"/>
</dbReference>
<dbReference type="PROSITE" id="PS50126">
    <property type="entry name" value="S1"/>
    <property type="match status" value="1"/>
</dbReference>
<keyword evidence="13" id="KW-1185">Reference proteome</keyword>
<dbReference type="InterPro" id="IPR004659">
    <property type="entry name" value="RNase_E/G"/>
</dbReference>
<protein>
    <submittedName>
        <fullName evidence="12">Ribonuclease E/G</fullName>
    </submittedName>
</protein>
<keyword evidence="8" id="KW-0460">Magnesium</keyword>
<dbReference type="GO" id="GO:0003723">
    <property type="term" value="F:RNA binding"/>
    <property type="evidence" value="ECO:0007669"/>
    <property type="project" value="UniProtKB-KW"/>
</dbReference>
<dbReference type="GO" id="GO:0016787">
    <property type="term" value="F:hydrolase activity"/>
    <property type="evidence" value="ECO:0007669"/>
    <property type="project" value="UniProtKB-KW"/>
</dbReference>
<keyword evidence="9" id="KW-0694">RNA-binding</keyword>
<dbReference type="GO" id="GO:0005737">
    <property type="term" value="C:cytoplasm"/>
    <property type="evidence" value="ECO:0007669"/>
    <property type="project" value="TreeGrafter"/>
</dbReference>
<proteinExistence type="predicted"/>
<dbReference type="Pfam" id="PF10150">
    <property type="entry name" value="RNase_E_G"/>
    <property type="match status" value="1"/>
</dbReference>
<reference evidence="12" key="1">
    <citation type="submission" date="2019-11" db="EMBL/GenBank/DDBJ databases">
        <title>Description of new Acetobacter species.</title>
        <authorList>
            <person name="Cleenwerck I."/>
            <person name="Sombolestani A.S."/>
        </authorList>
    </citation>
    <scope>NUCLEOTIDE SEQUENCE</scope>
    <source>
        <strain evidence="12">LMG 1626</strain>
    </source>
</reference>
<keyword evidence="2" id="KW-1003">Cell membrane</keyword>
<dbReference type="PANTHER" id="PTHR30001">
    <property type="entry name" value="RIBONUCLEASE"/>
    <property type="match status" value="1"/>
</dbReference>
<dbReference type="GO" id="GO:0004519">
    <property type="term" value="F:endonuclease activity"/>
    <property type="evidence" value="ECO:0007669"/>
    <property type="project" value="UniProtKB-KW"/>
</dbReference>
<evidence type="ECO:0000256" key="9">
    <source>
        <dbReference type="ARBA" id="ARBA00022884"/>
    </source>
</evidence>
<comment type="cofactor">
    <cofactor evidence="1">
        <name>Mg(2+)</name>
        <dbReference type="ChEBI" id="CHEBI:18420"/>
    </cofactor>
</comment>
<evidence type="ECO:0000313" key="13">
    <source>
        <dbReference type="Proteomes" id="UP000597459"/>
    </source>
</evidence>
<evidence type="ECO:0000256" key="1">
    <source>
        <dbReference type="ARBA" id="ARBA00001946"/>
    </source>
</evidence>
<evidence type="ECO:0000256" key="2">
    <source>
        <dbReference type="ARBA" id="ARBA00022475"/>
    </source>
</evidence>
<dbReference type="GO" id="GO:0004540">
    <property type="term" value="F:RNA nuclease activity"/>
    <property type="evidence" value="ECO:0007669"/>
    <property type="project" value="InterPro"/>
</dbReference>
<evidence type="ECO:0000256" key="4">
    <source>
        <dbReference type="ARBA" id="ARBA00022722"/>
    </source>
</evidence>
<keyword evidence="5" id="KW-0479">Metal-binding</keyword>
<dbReference type="GO" id="GO:0006364">
    <property type="term" value="P:rRNA processing"/>
    <property type="evidence" value="ECO:0007669"/>
    <property type="project" value="TreeGrafter"/>
</dbReference>
<dbReference type="AlphaFoldDB" id="A0A967ECR6"/>
<keyword evidence="10" id="KW-0472">Membrane</keyword>
<dbReference type="SUPFAM" id="SSF50249">
    <property type="entry name" value="Nucleic acid-binding proteins"/>
    <property type="match status" value="1"/>
</dbReference>
<name>A0A967ECR6_9PROT</name>
<evidence type="ECO:0000256" key="3">
    <source>
        <dbReference type="ARBA" id="ARBA00022519"/>
    </source>
</evidence>
<keyword evidence="7" id="KW-0378">Hydrolase</keyword>
<evidence type="ECO:0000256" key="7">
    <source>
        <dbReference type="ARBA" id="ARBA00022801"/>
    </source>
</evidence>
<gene>
    <name evidence="12" type="ORF">GOB87_06185</name>
</gene>
<accession>A0A967ECR6</accession>
<organism evidence="12 13">
    <name type="scientific">Acetobacter estunensis</name>
    <dbReference type="NCBI Taxonomy" id="104097"/>
    <lineage>
        <taxon>Bacteria</taxon>
        <taxon>Pseudomonadati</taxon>
        <taxon>Pseudomonadota</taxon>
        <taxon>Alphaproteobacteria</taxon>
        <taxon>Acetobacterales</taxon>
        <taxon>Acetobacteraceae</taxon>
        <taxon>Acetobacter</taxon>
    </lineage>
</organism>
<dbReference type="InterPro" id="IPR003029">
    <property type="entry name" value="S1_domain"/>
</dbReference>
<evidence type="ECO:0000259" key="11">
    <source>
        <dbReference type="PROSITE" id="PS50126"/>
    </source>
</evidence>
<keyword evidence="3" id="KW-0997">Cell inner membrane</keyword>
<feature type="domain" description="S1 motif" evidence="11">
    <location>
        <begin position="43"/>
        <end position="107"/>
    </location>
</feature>
<dbReference type="Proteomes" id="UP000597459">
    <property type="component" value="Unassembled WGS sequence"/>
</dbReference>
<comment type="caution">
    <text evidence="12">The sequence shown here is derived from an EMBL/GenBank/DDBJ whole genome shotgun (WGS) entry which is preliminary data.</text>
</comment>
<evidence type="ECO:0000256" key="5">
    <source>
        <dbReference type="ARBA" id="ARBA00022723"/>
    </source>
</evidence>
<dbReference type="PANTHER" id="PTHR30001:SF1">
    <property type="entry name" value="RIBONUCLEASE E_G-LIKE PROTEIN, CHLOROPLASTIC"/>
    <property type="match status" value="1"/>
</dbReference>
<evidence type="ECO:0000313" key="12">
    <source>
        <dbReference type="EMBL" id="NHO53556.1"/>
    </source>
</evidence>
<dbReference type="RefSeq" id="WP_166313901.1">
    <property type="nucleotide sequence ID" value="NZ_WOTH01000009.1"/>
</dbReference>
<dbReference type="InterPro" id="IPR019307">
    <property type="entry name" value="RNA-bd_AU-1/RNase_E/G"/>
</dbReference>
<sequence length="374" mass="39495">MVTVTDAALRVACSPGLARIAVFENGTLKDFGLWTPGKPDLLGAVFRGRVGKLAPTLGGAFISLPGFDSDGFLPLKEHHPSLCEGEAVTVCVTRAPMGNKGPRLSLVPDTPAASPGLLKPGPSALEEMAQRWTGDILIDTPAFAARVPSRLRERVRIVPQAWDEDIADAVEALSVPDVSLPGGMTATITPTPALVAIDMDSGTAANASLPKQTAQFALNRDALPEIVRQVVLRNLSGAILIDPAGLSTRKRQALRDCVDSALESDPLRARCLGITALGLIEIVRARTRAPLHEELASPHGRALAALREVAAHCAGQSGLRPVLKTGTTLARALEEDPLAVNDVTVWCEHPLTIVSDPSLPPLSWNLVEGRSARD</sequence>
<dbReference type="EMBL" id="WOTH01000009">
    <property type="protein sequence ID" value="NHO53556.1"/>
    <property type="molecule type" value="Genomic_DNA"/>
</dbReference>
<evidence type="ECO:0000256" key="10">
    <source>
        <dbReference type="ARBA" id="ARBA00023136"/>
    </source>
</evidence>
<dbReference type="GO" id="GO:0046872">
    <property type="term" value="F:metal ion binding"/>
    <property type="evidence" value="ECO:0007669"/>
    <property type="project" value="UniProtKB-KW"/>
</dbReference>
<evidence type="ECO:0000256" key="6">
    <source>
        <dbReference type="ARBA" id="ARBA00022759"/>
    </source>
</evidence>
<keyword evidence="4" id="KW-0540">Nuclease</keyword>